<dbReference type="Pfam" id="PF08387">
    <property type="entry name" value="FBD"/>
    <property type="match status" value="1"/>
</dbReference>
<dbReference type="EMBL" id="HG994356">
    <property type="protein sequence ID" value="CAF2137516.1"/>
    <property type="molecule type" value="Genomic_DNA"/>
</dbReference>
<dbReference type="AlphaFoldDB" id="A0A816WRI7"/>
<dbReference type="Proteomes" id="UP001295469">
    <property type="component" value="Chromosome A02"/>
</dbReference>
<dbReference type="InterPro" id="IPR050232">
    <property type="entry name" value="FBL13/AtMIF1-like"/>
</dbReference>
<dbReference type="PANTHER" id="PTHR31900:SF34">
    <property type="entry name" value="EMB|CAB62440.1-RELATED"/>
    <property type="match status" value="1"/>
</dbReference>
<dbReference type="PANTHER" id="PTHR31900">
    <property type="entry name" value="F-BOX/RNI SUPERFAMILY PROTEIN-RELATED"/>
    <property type="match status" value="1"/>
</dbReference>
<proteinExistence type="predicted"/>
<feature type="domain" description="FBD" evidence="1">
    <location>
        <begin position="159"/>
        <end position="203"/>
    </location>
</feature>
<protein>
    <submittedName>
        <fullName evidence="2">(rape) hypothetical protein</fullName>
    </submittedName>
</protein>
<gene>
    <name evidence="2" type="ORF">DARMORV10_A02P09090.1</name>
</gene>
<accession>A0A816WRI7</accession>
<sequence length="215" mass="24423">MVPTLQRLTVEDVLINGNPVPGPDAGFVIKAPCLKSLAITSKFGSFHSLVKMPYLVKANIKLQHGDSKNLLGCVTSAKHLSLCLKQRMDSYPIGDFSQLVSLKVCTCSLEWYRLILSRAPKLRVLRFQGQENLLPSSYINDLKKCYSSSEDVQTQWERPSSVPDCLISSLETIEWIGYKRTEAENSELKYLRENSRRLLKTIIVSKYWETLHEEA</sequence>
<reference evidence="2" key="1">
    <citation type="submission" date="2021-01" db="EMBL/GenBank/DDBJ databases">
        <authorList>
            <consortium name="Genoscope - CEA"/>
            <person name="William W."/>
        </authorList>
    </citation>
    <scope>NUCLEOTIDE SEQUENCE</scope>
</reference>
<evidence type="ECO:0000259" key="1">
    <source>
        <dbReference type="Pfam" id="PF08387"/>
    </source>
</evidence>
<organism evidence="2">
    <name type="scientific">Brassica napus</name>
    <name type="common">Rape</name>
    <dbReference type="NCBI Taxonomy" id="3708"/>
    <lineage>
        <taxon>Eukaryota</taxon>
        <taxon>Viridiplantae</taxon>
        <taxon>Streptophyta</taxon>
        <taxon>Embryophyta</taxon>
        <taxon>Tracheophyta</taxon>
        <taxon>Spermatophyta</taxon>
        <taxon>Magnoliopsida</taxon>
        <taxon>eudicotyledons</taxon>
        <taxon>Gunneridae</taxon>
        <taxon>Pentapetalae</taxon>
        <taxon>rosids</taxon>
        <taxon>malvids</taxon>
        <taxon>Brassicales</taxon>
        <taxon>Brassicaceae</taxon>
        <taxon>Brassiceae</taxon>
        <taxon>Brassica</taxon>
    </lineage>
</organism>
<evidence type="ECO:0000313" key="2">
    <source>
        <dbReference type="EMBL" id="CAF2137516.1"/>
    </source>
</evidence>
<dbReference type="InterPro" id="IPR006566">
    <property type="entry name" value="FBD"/>
</dbReference>
<name>A0A816WRI7_BRANA</name>